<keyword evidence="2" id="KW-1185">Reference proteome</keyword>
<dbReference type="EMBL" id="JAEOXF010000006">
    <property type="protein sequence ID" value="MBK4725989.1"/>
    <property type="molecule type" value="Genomic_DNA"/>
</dbReference>
<name>A0ACC5RMW0_ENTAG</name>
<accession>A0ACC5RMW0</accession>
<proteinExistence type="predicted"/>
<protein>
    <submittedName>
        <fullName evidence="1">DUF2946 domain-containing protein</fullName>
    </submittedName>
</protein>
<comment type="caution">
    <text evidence="1">The sequence shown here is derived from an EMBL/GenBank/DDBJ whole genome shotgun (WGS) entry which is preliminary data.</text>
</comment>
<gene>
    <name evidence="1" type="ORF">JJL49_12175</name>
</gene>
<sequence length="166" mass="18502">MLVSFYRLSQRRIPAFIAILAVLLLFIAPEVSQRLEHQRVSAPDATAHEDHAAMASMHHGDMSGITMDEMSTLHSAPSSMAATPPSYQGQHHTMPGGMGMMDDVACGYCQLLAHFPVLLIIFIPLIWLLYRLTLRMPPSRYESWHPSAFLPGIVQPRAPPVFSFSF</sequence>
<dbReference type="Proteomes" id="UP000633731">
    <property type="component" value="Unassembled WGS sequence"/>
</dbReference>
<evidence type="ECO:0000313" key="2">
    <source>
        <dbReference type="Proteomes" id="UP000633731"/>
    </source>
</evidence>
<reference evidence="1" key="1">
    <citation type="submission" date="2021-01" db="EMBL/GenBank/DDBJ databases">
        <title>Draft genome of Pantoea agglomerans Eh 335.</title>
        <authorList>
            <person name="Emsley S.A."/>
            <person name="Oline D.K."/>
            <person name="Saw J.H."/>
            <person name="Ushijima B."/>
            <person name="Videau P."/>
            <person name="Koyack M.J."/>
        </authorList>
    </citation>
    <scope>NUCLEOTIDE SEQUENCE</scope>
    <source>
        <strain evidence="1">Eh 335</strain>
    </source>
</reference>
<organism evidence="1 2">
    <name type="scientific">Enterobacter agglomerans</name>
    <name type="common">Erwinia herbicola</name>
    <name type="synonym">Pantoea agglomerans</name>
    <dbReference type="NCBI Taxonomy" id="549"/>
    <lineage>
        <taxon>Bacteria</taxon>
        <taxon>Pseudomonadati</taxon>
        <taxon>Pseudomonadota</taxon>
        <taxon>Gammaproteobacteria</taxon>
        <taxon>Enterobacterales</taxon>
        <taxon>Erwiniaceae</taxon>
        <taxon>Pantoea</taxon>
        <taxon>Pantoea agglomerans group</taxon>
    </lineage>
</organism>
<evidence type="ECO:0000313" key="1">
    <source>
        <dbReference type="EMBL" id="MBK4725989.1"/>
    </source>
</evidence>